<evidence type="ECO:0000313" key="3">
    <source>
        <dbReference type="EMBL" id="TPX73861.1"/>
    </source>
</evidence>
<dbReference type="OrthoDB" id="543916at2759"/>
<comment type="caution">
    <text evidence="3">The sequence shown here is derived from an EMBL/GenBank/DDBJ whole genome shotgun (WGS) entry which is preliminary data.</text>
</comment>
<reference evidence="3 4" key="1">
    <citation type="journal article" date="2019" name="Sci. Rep.">
        <title>Comparative genomics of chytrid fungi reveal insights into the obligate biotrophic and pathogenic lifestyle of Synchytrium endobioticum.</title>
        <authorList>
            <person name="van de Vossenberg B.T.L.H."/>
            <person name="Warris S."/>
            <person name="Nguyen H.D.T."/>
            <person name="van Gent-Pelzer M.P.E."/>
            <person name="Joly D.L."/>
            <person name="van de Geest H.C."/>
            <person name="Bonants P.J.M."/>
            <person name="Smith D.S."/>
            <person name="Levesque C.A."/>
            <person name="van der Lee T.A.J."/>
        </authorList>
    </citation>
    <scope>NUCLEOTIDE SEQUENCE [LARGE SCALE GENOMIC DNA]</scope>
    <source>
        <strain evidence="3 4">CBS 675.73</strain>
    </source>
</reference>
<dbReference type="AlphaFoldDB" id="A0A507FC00"/>
<name>A0A507FC00_9FUNG</name>
<sequence length="458" mass="53275">MAKALVTSRHQMKLVVQVVLAVMLVYYSVESMQNFMEVTPDSREYDNIPLQTQWRYKSLKKAERVLDVIQQEHADKIDWDFLEEPKPDPTEQTSYIRYGSAHRIPVPHIDTDPRSSRNGRGGGHVKPGRTAFINGHGGTRDDFAYMAHQLGFEYSELDPRAFWFYGINETHADFMNEKGRLGDFFCRSFDTVVVGDTIPDVRFLLQWIDTHADQCTQLSKIVMMTTNRFDFGIKDWDLPSYYALVRRVSKRSTNPRVIWTANNPFDIKYAQVLLGDNIAKFTLIRSFGYSTLPVAQELPKSVTQMPAMFNHYDESRFIAWLKRNKVEVAVFGRNYGGPTSLSQFRAFIDFPYQASTMKMYENLLYGVVTLVPSKRLYVQELEGYIIEGGRVANEWQDYVEYWYKDMRDLVYEFDSVAELKAMLSSEDIDPNNIRERGVAVWKAWNKESLVQWRTVLES</sequence>
<protein>
    <submittedName>
        <fullName evidence="3">Uncharacterized protein</fullName>
    </submittedName>
</protein>
<proteinExistence type="predicted"/>
<evidence type="ECO:0000256" key="1">
    <source>
        <dbReference type="SAM" id="MobiDB-lite"/>
    </source>
</evidence>
<organism evidence="3 4">
    <name type="scientific">Chytriomyces confervae</name>
    <dbReference type="NCBI Taxonomy" id="246404"/>
    <lineage>
        <taxon>Eukaryota</taxon>
        <taxon>Fungi</taxon>
        <taxon>Fungi incertae sedis</taxon>
        <taxon>Chytridiomycota</taxon>
        <taxon>Chytridiomycota incertae sedis</taxon>
        <taxon>Chytridiomycetes</taxon>
        <taxon>Chytridiales</taxon>
        <taxon>Chytriomycetaceae</taxon>
        <taxon>Chytriomyces</taxon>
    </lineage>
</organism>
<feature type="region of interest" description="Disordered" evidence="1">
    <location>
        <begin position="107"/>
        <end position="128"/>
    </location>
</feature>
<accession>A0A507FC00</accession>
<keyword evidence="2" id="KW-0812">Transmembrane</keyword>
<keyword evidence="2" id="KW-0472">Membrane</keyword>
<evidence type="ECO:0000256" key="2">
    <source>
        <dbReference type="SAM" id="Phobius"/>
    </source>
</evidence>
<evidence type="ECO:0000313" key="4">
    <source>
        <dbReference type="Proteomes" id="UP000320333"/>
    </source>
</evidence>
<gene>
    <name evidence="3" type="ORF">CcCBS67573_g04859</name>
</gene>
<keyword evidence="4" id="KW-1185">Reference proteome</keyword>
<dbReference type="Proteomes" id="UP000320333">
    <property type="component" value="Unassembled WGS sequence"/>
</dbReference>
<keyword evidence="2" id="KW-1133">Transmembrane helix</keyword>
<feature type="transmembrane region" description="Helical" evidence="2">
    <location>
        <begin position="12"/>
        <end position="29"/>
    </location>
</feature>
<dbReference type="EMBL" id="QEAP01000160">
    <property type="protein sequence ID" value="TPX73861.1"/>
    <property type="molecule type" value="Genomic_DNA"/>
</dbReference>
<dbReference type="STRING" id="246404.A0A507FC00"/>